<keyword evidence="2" id="KW-0472">Membrane</keyword>
<dbReference type="Pfam" id="PF06210">
    <property type="entry name" value="DUF1003"/>
    <property type="match status" value="1"/>
</dbReference>
<feature type="transmembrane region" description="Helical" evidence="2">
    <location>
        <begin position="150"/>
        <end position="172"/>
    </location>
</feature>
<proteinExistence type="predicted"/>
<keyword evidence="4" id="KW-1185">Reference proteome</keyword>
<dbReference type="AlphaFoldDB" id="A0A518CLZ4"/>
<dbReference type="OrthoDB" id="9795736at2"/>
<evidence type="ECO:0000313" key="4">
    <source>
        <dbReference type="Proteomes" id="UP000317178"/>
    </source>
</evidence>
<dbReference type="PANTHER" id="PTHR41386:SF1">
    <property type="entry name" value="MEMBRANE PROTEIN"/>
    <property type="match status" value="1"/>
</dbReference>
<keyword evidence="2" id="KW-1133">Transmembrane helix</keyword>
<dbReference type="RefSeq" id="WP_144995486.1">
    <property type="nucleotide sequence ID" value="NZ_CP036281.1"/>
</dbReference>
<dbReference type="Proteomes" id="UP000317178">
    <property type="component" value="Chromosome"/>
</dbReference>
<dbReference type="EMBL" id="CP036281">
    <property type="protein sequence ID" value="QDU80248.1"/>
    <property type="molecule type" value="Genomic_DNA"/>
</dbReference>
<keyword evidence="1" id="KW-0175">Coiled coil</keyword>
<dbReference type="InterPro" id="IPR010406">
    <property type="entry name" value="DUF1003"/>
</dbReference>
<keyword evidence="2" id="KW-0812">Transmembrane</keyword>
<sequence length="237" mass="27250">MSNHHAGKHVECQVCHHSFPLNHTMPLGLVRPVVLEEMELDHSGVNQEGYICLRDLNEYRSRYMQHALEAEKGELNDLEKEVVTSLREQEDLSQNLNNEFAGKRTLGEQVSDHIAEVGGSWSFILTFGVLLVCWIAVNSAWIIANPFDPYPFILLNLALSCLAAIQAPVIMMSQKRQENKDRLQAEHDYRINLKTELEVRHIHAKLDLLLTHQWERLLTIQQLQTDLIKEIADKKQS</sequence>
<dbReference type="KEGG" id="plon:Pla110_19720"/>
<evidence type="ECO:0000313" key="3">
    <source>
        <dbReference type="EMBL" id="QDU80248.1"/>
    </source>
</evidence>
<name>A0A518CLZ4_9PLAN</name>
<feature type="coiled-coil region" evidence="1">
    <location>
        <begin position="68"/>
        <end position="95"/>
    </location>
</feature>
<feature type="transmembrane region" description="Helical" evidence="2">
    <location>
        <begin position="123"/>
        <end position="144"/>
    </location>
</feature>
<accession>A0A518CLZ4</accession>
<evidence type="ECO:0000256" key="2">
    <source>
        <dbReference type="SAM" id="Phobius"/>
    </source>
</evidence>
<gene>
    <name evidence="3" type="ORF">Pla110_19720</name>
</gene>
<evidence type="ECO:0008006" key="5">
    <source>
        <dbReference type="Google" id="ProtNLM"/>
    </source>
</evidence>
<dbReference type="PANTHER" id="PTHR41386">
    <property type="entry name" value="INTEGRAL MEMBRANE PROTEIN-RELATED"/>
    <property type="match status" value="1"/>
</dbReference>
<protein>
    <recommendedName>
        <fullName evidence="5">DUF1003 domain-containing protein</fullName>
    </recommendedName>
</protein>
<organism evidence="3 4">
    <name type="scientific">Polystyrenella longa</name>
    <dbReference type="NCBI Taxonomy" id="2528007"/>
    <lineage>
        <taxon>Bacteria</taxon>
        <taxon>Pseudomonadati</taxon>
        <taxon>Planctomycetota</taxon>
        <taxon>Planctomycetia</taxon>
        <taxon>Planctomycetales</taxon>
        <taxon>Planctomycetaceae</taxon>
        <taxon>Polystyrenella</taxon>
    </lineage>
</organism>
<reference evidence="3 4" key="1">
    <citation type="submission" date="2019-02" db="EMBL/GenBank/DDBJ databases">
        <title>Deep-cultivation of Planctomycetes and their phenomic and genomic characterization uncovers novel biology.</title>
        <authorList>
            <person name="Wiegand S."/>
            <person name="Jogler M."/>
            <person name="Boedeker C."/>
            <person name="Pinto D."/>
            <person name="Vollmers J."/>
            <person name="Rivas-Marin E."/>
            <person name="Kohn T."/>
            <person name="Peeters S.H."/>
            <person name="Heuer A."/>
            <person name="Rast P."/>
            <person name="Oberbeckmann S."/>
            <person name="Bunk B."/>
            <person name="Jeske O."/>
            <person name="Meyerdierks A."/>
            <person name="Storesund J.E."/>
            <person name="Kallscheuer N."/>
            <person name="Luecker S."/>
            <person name="Lage O.M."/>
            <person name="Pohl T."/>
            <person name="Merkel B.J."/>
            <person name="Hornburger P."/>
            <person name="Mueller R.-W."/>
            <person name="Bruemmer F."/>
            <person name="Labrenz M."/>
            <person name="Spormann A.M."/>
            <person name="Op den Camp H."/>
            <person name="Overmann J."/>
            <person name="Amann R."/>
            <person name="Jetten M.S.M."/>
            <person name="Mascher T."/>
            <person name="Medema M.H."/>
            <person name="Devos D.P."/>
            <person name="Kaster A.-K."/>
            <person name="Ovreas L."/>
            <person name="Rohde M."/>
            <person name="Galperin M.Y."/>
            <person name="Jogler C."/>
        </authorList>
    </citation>
    <scope>NUCLEOTIDE SEQUENCE [LARGE SCALE GENOMIC DNA]</scope>
    <source>
        <strain evidence="3 4">Pla110</strain>
    </source>
</reference>
<evidence type="ECO:0000256" key="1">
    <source>
        <dbReference type="SAM" id="Coils"/>
    </source>
</evidence>